<evidence type="ECO:0000256" key="1">
    <source>
        <dbReference type="SAM" id="SignalP"/>
    </source>
</evidence>
<keyword evidence="1" id="KW-0732">Signal</keyword>
<accession>A0AB74EUC2</accession>
<evidence type="ECO:0000313" key="3">
    <source>
        <dbReference type="Proteomes" id="UP000184012"/>
    </source>
</evidence>
<comment type="caution">
    <text evidence="2">The sequence shown here is derived from an EMBL/GenBank/DDBJ whole genome shotgun (WGS) entry which is preliminary data.</text>
</comment>
<sequence length="121" mass="13500">MKKKLFLLLTALICLSFVFAACGSEKNTSKSSANDDLAEKMTIVQNALDKYVSGVDYSYKKDDWQIYDNSDGTTSIVTKITTKDNPEKQLVNVITTINGDSYTYHFIEVGGNIFYDDGTIE</sequence>
<name>A0AB74EUC2_9FIRM</name>
<dbReference type="RefSeq" id="WP_073382082.1">
    <property type="nucleotide sequence ID" value="NZ_FRBP01000001.1"/>
</dbReference>
<dbReference type="PROSITE" id="PS51257">
    <property type="entry name" value="PROKAR_LIPOPROTEIN"/>
    <property type="match status" value="1"/>
</dbReference>
<organism evidence="2 3">
    <name type="scientific">Eubacterium callanderi</name>
    <dbReference type="NCBI Taxonomy" id="53442"/>
    <lineage>
        <taxon>Bacteria</taxon>
        <taxon>Bacillati</taxon>
        <taxon>Bacillota</taxon>
        <taxon>Clostridia</taxon>
        <taxon>Eubacteriales</taxon>
        <taxon>Eubacteriaceae</taxon>
        <taxon>Eubacterium</taxon>
    </lineage>
</organism>
<protein>
    <recommendedName>
        <fullName evidence="4">Lipoprotein</fullName>
    </recommendedName>
</protein>
<proteinExistence type="predicted"/>
<feature type="chain" id="PRO_5044505959" description="Lipoprotein" evidence="1">
    <location>
        <begin position="21"/>
        <end position="121"/>
    </location>
</feature>
<feature type="signal peptide" evidence="1">
    <location>
        <begin position="1"/>
        <end position="20"/>
    </location>
</feature>
<gene>
    <name evidence="2" type="ORF">SAMN04515649_101348</name>
</gene>
<dbReference type="AlphaFoldDB" id="A0AB74EUC2"/>
<reference evidence="2 3" key="1">
    <citation type="submission" date="2016-11" db="EMBL/GenBank/DDBJ databases">
        <authorList>
            <person name="Varghese N."/>
            <person name="Submissions S."/>
        </authorList>
    </citation>
    <scope>NUCLEOTIDE SEQUENCE [LARGE SCALE GENOMIC DNA]</scope>
    <source>
        <strain evidence="2 3">FD</strain>
    </source>
</reference>
<evidence type="ECO:0000313" key="2">
    <source>
        <dbReference type="EMBL" id="SHK94620.1"/>
    </source>
</evidence>
<dbReference type="EMBL" id="FRBP01000001">
    <property type="protein sequence ID" value="SHK94620.1"/>
    <property type="molecule type" value="Genomic_DNA"/>
</dbReference>
<evidence type="ECO:0008006" key="4">
    <source>
        <dbReference type="Google" id="ProtNLM"/>
    </source>
</evidence>
<dbReference type="Proteomes" id="UP000184012">
    <property type="component" value="Unassembled WGS sequence"/>
</dbReference>